<organism evidence="2 3">
    <name type="scientific">Natrarchaeobius chitinivorans</name>
    <dbReference type="NCBI Taxonomy" id="1679083"/>
    <lineage>
        <taxon>Archaea</taxon>
        <taxon>Methanobacteriati</taxon>
        <taxon>Methanobacteriota</taxon>
        <taxon>Stenosarchaea group</taxon>
        <taxon>Halobacteria</taxon>
        <taxon>Halobacteriales</taxon>
        <taxon>Natrialbaceae</taxon>
        <taxon>Natrarchaeobius</taxon>
    </lineage>
</organism>
<dbReference type="InterPro" id="IPR014729">
    <property type="entry name" value="Rossmann-like_a/b/a_fold"/>
</dbReference>
<dbReference type="InterPro" id="IPR006016">
    <property type="entry name" value="UspA"/>
</dbReference>
<protein>
    <submittedName>
        <fullName evidence="2">Universal stress protein</fullName>
    </submittedName>
</protein>
<keyword evidence="3" id="KW-1185">Reference proteome</keyword>
<dbReference type="Pfam" id="PF00582">
    <property type="entry name" value="Usp"/>
    <property type="match status" value="1"/>
</dbReference>
<reference evidence="2 3" key="1">
    <citation type="submission" date="2018-10" db="EMBL/GenBank/DDBJ databases">
        <title>Natrarchaeobius chitinivorans gen. nov., sp. nov., and Natrarchaeobius haloalkaliphilus sp. nov., alkaliphilic, chitin-utilizing haloarchaea from hypersaline alkaline lakes.</title>
        <authorList>
            <person name="Sorokin D.Y."/>
            <person name="Elcheninov A.G."/>
            <person name="Kostrikina N.A."/>
            <person name="Bale N.J."/>
            <person name="Sinninghe Damste J.S."/>
            <person name="Khijniak T.V."/>
            <person name="Kublanov I.V."/>
            <person name="Toshchakov S.V."/>
        </authorList>
    </citation>
    <scope>NUCLEOTIDE SEQUENCE [LARGE SCALE GENOMIC DNA]</scope>
    <source>
        <strain evidence="2 3">AArcht4T</strain>
    </source>
</reference>
<dbReference type="EMBL" id="REGA01000001">
    <property type="protein sequence ID" value="RQG97985.1"/>
    <property type="molecule type" value="Genomic_DNA"/>
</dbReference>
<dbReference type="Gene3D" id="3.40.50.620">
    <property type="entry name" value="HUPs"/>
    <property type="match status" value="1"/>
</dbReference>
<dbReference type="RefSeq" id="WP_124193973.1">
    <property type="nucleotide sequence ID" value="NZ_REGA01000001.1"/>
</dbReference>
<evidence type="ECO:0000313" key="2">
    <source>
        <dbReference type="EMBL" id="RQG97985.1"/>
    </source>
</evidence>
<dbReference type="AlphaFoldDB" id="A0A3N6PIB5"/>
<dbReference type="Proteomes" id="UP000282323">
    <property type="component" value="Unassembled WGS sequence"/>
</dbReference>
<comment type="caution">
    <text evidence="2">The sequence shown here is derived from an EMBL/GenBank/DDBJ whole genome shotgun (WGS) entry which is preliminary data.</text>
</comment>
<dbReference type="SUPFAM" id="SSF52402">
    <property type="entry name" value="Adenine nucleotide alpha hydrolases-like"/>
    <property type="match status" value="1"/>
</dbReference>
<proteinExistence type="predicted"/>
<evidence type="ECO:0000259" key="1">
    <source>
        <dbReference type="Pfam" id="PF00582"/>
    </source>
</evidence>
<feature type="domain" description="UspA" evidence="1">
    <location>
        <begin position="16"/>
        <end position="146"/>
    </location>
</feature>
<sequence length="151" mass="16463">MDKQNDTGGGRDGILDRVIVPVANEDDAESTCRGFAEYVDEEARIKLVHVIEKGGGAPDKAPLEARQNQADETFAVAEDVLDEFEIETELRYGTDVIEEILEAAAEFDATAIAFTPRPSGRVAQLLTGNKTRRLVRADRVPVIVLPDVSNP</sequence>
<dbReference type="OrthoDB" id="202478at2157"/>
<accession>A0A3N6PIB5</accession>
<dbReference type="CDD" id="cd00293">
    <property type="entry name" value="USP-like"/>
    <property type="match status" value="1"/>
</dbReference>
<gene>
    <name evidence="2" type="ORF">EA473_01995</name>
</gene>
<evidence type="ECO:0000313" key="3">
    <source>
        <dbReference type="Proteomes" id="UP000282323"/>
    </source>
</evidence>
<name>A0A3N6PIB5_NATCH</name>